<evidence type="ECO:0000313" key="3">
    <source>
        <dbReference type="Proteomes" id="UP001152604"/>
    </source>
</evidence>
<organism evidence="2 3">
    <name type="scientific">Mesorhizobium ventifaucium</name>
    <dbReference type="NCBI Taxonomy" id="666020"/>
    <lineage>
        <taxon>Bacteria</taxon>
        <taxon>Pseudomonadati</taxon>
        <taxon>Pseudomonadota</taxon>
        <taxon>Alphaproteobacteria</taxon>
        <taxon>Hyphomicrobiales</taxon>
        <taxon>Phyllobacteriaceae</taxon>
        <taxon>Mesorhizobium</taxon>
    </lineage>
</organism>
<name>A0ABN8JSD3_9HYPH</name>
<keyword evidence="3" id="KW-1185">Reference proteome</keyword>
<sequence>MTDMTSPGLSLILASGSQGKTAVLANERHFLRFVARHSGECCADLPFEYDRRFAQTRILADKPAHYRPARHRPARHRPAHHRLAHHRQV</sequence>
<dbReference type="EMBL" id="CAKXZS010000014">
    <property type="protein sequence ID" value="CAH2399566.1"/>
    <property type="molecule type" value="Genomic_DNA"/>
</dbReference>
<protein>
    <submittedName>
        <fullName evidence="2">Uncharacterized protein</fullName>
    </submittedName>
</protein>
<feature type="region of interest" description="Disordered" evidence="1">
    <location>
        <begin position="64"/>
        <end position="89"/>
    </location>
</feature>
<dbReference type="Proteomes" id="UP001152604">
    <property type="component" value="Unassembled WGS sequence"/>
</dbReference>
<reference evidence="2" key="1">
    <citation type="submission" date="2022-03" db="EMBL/GenBank/DDBJ databases">
        <authorList>
            <person name="Brunel B."/>
        </authorList>
    </citation>
    <scope>NUCLEOTIDE SEQUENCE</scope>
    <source>
        <strain evidence="2">STM4922sample</strain>
    </source>
</reference>
<evidence type="ECO:0000256" key="1">
    <source>
        <dbReference type="SAM" id="MobiDB-lite"/>
    </source>
</evidence>
<feature type="compositionally biased region" description="Basic residues" evidence="1">
    <location>
        <begin position="65"/>
        <end position="89"/>
    </location>
</feature>
<evidence type="ECO:0000313" key="2">
    <source>
        <dbReference type="EMBL" id="CAH2399566.1"/>
    </source>
</evidence>
<gene>
    <name evidence="2" type="ORF">MES4922_210331</name>
</gene>
<proteinExistence type="predicted"/>
<comment type="caution">
    <text evidence="2">The sequence shown here is derived from an EMBL/GenBank/DDBJ whole genome shotgun (WGS) entry which is preliminary data.</text>
</comment>
<accession>A0ABN8JSD3</accession>